<evidence type="ECO:0000313" key="1">
    <source>
        <dbReference type="EMBL" id="KAJ9094795.1"/>
    </source>
</evidence>
<protein>
    <submittedName>
        <fullName evidence="1">Uncharacterized protein</fullName>
    </submittedName>
</protein>
<reference evidence="1" key="1">
    <citation type="submission" date="2023-04" db="EMBL/GenBank/DDBJ databases">
        <title>Draft Genome sequencing of Naganishia species isolated from polar environments using Oxford Nanopore Technology.</title>
        <authorList>
            <person name="Leo P."/>
            <person name="Venkateswaran K."/>
        </authorList>
    </citation>
    <scope>NUCLEOTIDE SEQUENCE</scope>
    <source>
        <strain evidence="1">MNA-CCFEE 5261</strain>
    </source>
</reference>
<proteinExistence type="predicted"/>
<name>A0ACC2V629_9TREE</name>
<sequence length="631" mass="71917">MSEDSRSLDDRLTEEVAQLLTKLVTAVAKQLELEEKLLVVRRENVRLKERQAALDGIETQYNELKTKLGAMQVDYDKNKKIKEEAEAENSRLLAEVEDLTASLFDEANKMVSDASRLTDNYKIKNGKLQEELHEKDVIIEDLQAQLQDLKQLFVRIEEEQKNKSQTGTPAIEQIGFASEEGRDEDESHRQQLLAAPIFAPKIEAVRFDLDQYQYDFKSFIYAVIKPTFTFDLTNLRTLKYFKKIWTEELENSISHIPPIANSTFINRWQKGKNFWSLIVEGKAVIEPIKSVNETYKITYRGKTPKDAPVATREPCTFCGESRDDILEHARLYSFKLLAPDLSSTSLTENEPVASYPLCTFCLIKLRNICEFFAKLRSIHSNIFKLKQNHLFEEYTAPLNFQFKRQSVDADASDHLKERKEVVLEPEEEAKLIKLYIILTQIRSRIFWSKIGLWDHEGVITESVIDEIPHDVFGYLGRKYEGEKAEPEREKGHVPQNTVETGEEAVETEATEDATTTKNIEDITETGEATAQSPVRTSTESSTAPTQTSSTSVADRVLDVEAQSTSDTKSSNSAHSQADTSTNSEVDEFADANESQEVEPKSLSRRLSSKQRKKKISKDLNSTIQMLQESIE</sequence>
<comment type="caution">
    <text evidence="1">The sequence shown here is derived from an EMBL/GenBank/DDBJ whole genome shotgun (WGS) entry which is preliminary data.</text>
</comment>
<dbReference type="Proteomes" id="UP001241377">
    <property type="component" value="Unassembled WGS sequence"/>
</dbReference>
<keyword evidence="2" id="KW-1185">Reference proteome</keyword>
<accession>A0ACC2V629</accession>
<organism evidence="1 2">
    <name type="scientific">Naganishia cerealis</name>
    <dbReference type="NCBI Taxonomy" id="610337"/>
    <lineage>
        <taxon>Eukaryota</taxon>
        <taxon>Fungi</taxon>
        <taxon>Dikarya</taxon>
        <taxon>Basidiomycota</taxon>
        <taxon>Agaricomycotina</taxon>
        <taxon>Tremellomycetes</taxon>
        <taxon>Filobasidiales</taxon>
        <taxon>Filobasidiaceae</taxon>
        <taxon>Naganishia</taxon>
    </lineage>
</organism>
<dbReference type="EMBL" id="JASBWR010000108">
    <property type="protein sequence ID" value="KAJ9094795.1"/>
    <property type="molecule type" value="Genomic_DNA"/>
</dbReference>
<gene>
    <name evidence="1" type="ORF">QFC19_007829</name>
</gene>
<evidence type="ECO:0000313" key="2">
    <source>
        <dbReference type="Proteomes" id="UP001241377"/>
    </source>
</evidence>